<sequence length="184" mass="20713">MDSLFDDVVARLERGNHVLFSKTSPCLERLSQMLGEVDHRTTVLWALSFVPDMVQQLEVKHPGEMRPSLALSSAWAWARGEIRMREAQRRILDCHALAKELDDPVDVALCHAIGQACSVVHTAGHALGLPMYELTAIVLSSGFDAVGPRIVEYQERLEWWSTHTDTYKGPWASFLSTASRKERK</sequence>
<feature type="domain" description="Imm-5-like" evidence="1">
    <location>
        <begin position="34"/>
        <end position="144"/>
    </location>
</feature>
<dbReference type="Proteomes" id="UP000823633">
    <property type="component" value="Unassembled WGS sequence"/>
</dbReference>
<evidence type="ECO:0000313" key="3">
    <source>
        <dbReference type="Proteomes" id="UP000823633"/>
    </source>
</evidence>
<dbReference type="EMBL" id="JADIMU010000068">
    <property type="protein sequence ID" value="MBO8444048.1"/>
    <property type="molecule type" value="Genomic_DNA"/>
</dbReference>
<organism evidence="2 3">
    <name type="scientific">Candidatus Aphodenecus pullistercoris</name>
    <dbReference type="NCBI Taxonomy" id="2840669"/>
    <lineage>
        <taxon>Bacteria</taxon>
        <taxon>Pseudomonadati</taxon>
        <taxon>Spirochaetota</taxon>
        <taxon>Spirochaetia</taxon>
        <taxon>Spirochaetales</taxon>
        <taxon>Candidatus Aphodenecus</taxon>
    </lineage>
</organism>
<name>A0A9D9HBK0_9SPIR</name>
<dbReference type="AlphaFoldDB" id="A0A9D9HBK0"/>
<comment type="caution">
    <text evidence="2">The sequence shown here is derived from an EMBL/GenBank/DDBJ whole genome shotgun (WGS) entry which is preliminary data.</text>
</comment>
<gene>
    <name evidence="2" type="ORF">IAC42_09905</name>
</gene>
<proteinExistence type="predicted"/>
<accession>A0A9D9HBK0</accession>
<reference evidence="2" key="2">
    <citation type="journal article" date="2021" name="PeerJ">
        <title>Extensive microbial diversity within the chicken gut microbiome revealed by metagenomics and culture.</title>
        <authorList>
            <person name="Gilroy R."/>
            <person name="Ravi A."/>
            <person name="Getino M."/>
            <person name="Pursley I."/>
            <person name="Horton D.L."/>
            <person name="Alikhan N.F."/>
            <person name="Baker D."/>
            <person name="Gharbi K."/>
            <person name="Hall N."/>
            <person name="Watson M."/>
            <person name="Adriaenssens E.M."/>
            <person name="Foster-Nyarko E."/>
            <person name="Jarju S."/>
            <person name="Secka A."/>
            <person name="Antonio M."/>
            <person name="Oren A."/>
            <person name="Chaudhuri R.R."/>
            <person name="La Ragione R."/>
            <person name="Hildebrand F."/>
            <person name="Pallen M.J."/>
        </authorList>
    </citation>
    <scope>NUCLEOTIDE SEQUENCE</scope>
    <source>
        <strain evidence="2">11167</strain>
    </source>
</reference>
<dbReference type="Pfam" id="PF21805">
    <property type="entry name" value="Imm5_like"/>
    <property type="match status" value="1"/>
</dbReference>
<protein>
    <recommendedName>
        <fullName evidence="1">Imm-5-like domain-containing protein</fullName>
    </recommendedName>
</protein>
<dbReference type="InterPro" id="IPR048667">
    <property type="entry name" value="Imm5-like"/>
</dbReference>
<evidence type="ECO:0000313" key="2">
    <source>
        <dbReference type="EMBL" id="MBO8444048.1"/>
    </source>
</evidence>
<reference evidence="2" key="1">
    <citation type="submission" date="2020-10" db="EMBL/GenBank/DDBJ databases">
        <authorList>
            <person name="Gilroy R."/>
        </authorList>
    </citation>
    <scope>NUCLEOTIDE SEQUENCE</scope>
    <source>
        <strain evidence="2">11167</strain>
    </source>
</reference>
<evidence type="ECO:0000259" key="1">
    <source>
        <dbReference type="Pfam" id="PF21805"/>
    </source>
</evidence>